<reference evidence="3 4" key="1">
    <citation type="submission" date="2019-03" db="EMBL/GenBank/DDBJ databases">
        <title>Genomic Encyclopedia of Type Strains, Phase IV (KMG-IV): sequencing the most valuable type-strain genomes for metagenomic binning, comparative biology and taxonomic classification.</title>
        <authorList>
            <person name="Goeker M."/>
        </authorList>
    </citation>
    <scope>NUCLEOTIDE SEQUENCE [LARGE SCALE GENOMIC DNA]</scope>
    <source>
        <strain evidence="3 4">DSM 25903</strain>
    </source>
</reference>
<sequence length="197" mass="21549">MRSVHIRDNFSHMDGRFTDERLAARLRGLRAERAWSLDELARASGVSRATLSRLEHAEVSPTASVLNRLCAAFGLSMSRLMALVEEAGTPLVRRDQQPLWSDAEAGFERLSVSPPGSGLAAEVVEGRLRAGARIAYERTPRPGLEHHLVMLEGSLAVTIEGETHRLGAGDCLRYRLFGPSVFETPAGAGARYLLFLV</sequence>
<proteinExistence type="predicted"/>
<dbReference type="Pfam" id="PF13560">
    <property type="entry name" value="HTH_31"/>
    <property type="match status" value="1"/>
</dbReference>
<protein>
    <submittedName>
        <fullName evidence="3">Xre family transcriptional regulator</fullName>
    </submittedName>
</protein>
<dbReference type="AlphaFoldDB" id="A0A4R7BVX9"/>
<organism evidence="3 4">
    <name type="scientific">Enterovirga rhinocerotis</name>
    <dbReference type="NCBI Taxonomy" id="1339210"/>
    <lineage>
        <taxon>Bacteria</taxon>
        <taxon>Pseudomonadati</taxon>
        <taxon>Pseudomonadota</taxon>
        <taxon>Alphaproteobacteria</taxon>
        <taxon>Hyphomicrobiales</taxon>
        <taxon>Methylobacteriaceae</taxon>
        <taxon>Enterovirga</taxon>
    </lineage>
</organism>
<dbReference type="PANTHER" id="PTHR46797:SF10">
    <property type="entry name" value="BLR1115 PROTEIN"/>
    <property type="match status" value="1"/>
</dbReference>
<accession>A0A4R7BVX9</accession>
<feature type="domain" description="HTH cro/C1-type" evidence="2">
    <location>
        <begin position="26"/>
        <end position="80"/>
    </location>
</feature>
<dbReference type="SUPFAM" id="SSF51182">
    <property type="entry name" value="RmlC-like cupins"/>
    <property type="match status" value="1"/>
</dbReference>
<dbReference type="Gene3D" id="1.10.260.40">
    <property type="entry name" value="lambda repressor-like DNA-binding domains"/>
    <property type="match status" value="1"/>
</dbReference>
<dbReference type="SUPFAM" id="SSF47413">
    <property type="entry name" value="lambda repressor-like DNA-binding domains"/>
    <property type="match status" value="1"/>
</dbReference>
<evidence type="ECO:0000256" key="1">
    <source>
        <dbReference type="ARBA" id="ARBA00023125"/>
    </source>
</evidence>
<dbReference type="CDD" id="cd02209">
    <property type="entry name" value="cupin_XRE_C"/>
    <property type="match status" value="1"/>
</dbReference>
<dbReference type="GO" id="GO:0003700">
    <property type="term" value="F:DNA-binding transcription factor activity"/>
    <property type="evidence" value="ECO:0007669"/>
    <property type="project" value="TreeGrafter"/>
</dbReference>
<dbReference type="InterPro" id="IPR010982">
    <property type="entry name" value="Lambda_DNA-bd_dom_sf"/>
</dbReference>
<dbReference type="Proteomes" id="UP000295122">
    <property type="component" value="Unassembled WGS sequence"/>
</dbReference>
<dbReference type="InterPro" id="IPR050807">
    <property type="entry name" value="TransReg_Diox_bact_type"/>
</dbReference>
<dbReference type="PANTHER" id="PTHR46797">
    <property type="entry name" value="HTH-TYPE TRANSCRIPTIONAL REGULATOR"/>
    <property type="match status" value="1"/>
</dbReference>
<dbReference type="GO" id="GO:0005829">
    <property type="term" value="C:cytosol"/>
    <property type="evidence" value="ECO:0007669"/>
    <property type="project" value="TreeGrafter"/>
</dbReference>
<comment type="caution">
    <text evidence="3">The sequence shown here is derived from an EMBL/GenBank/DDBJ whole genome shotgun (WGS) entry which is preliminary data.</text>
</comment>
<dbReference type="SMART" id="SM00530">
    <property type="entry name" value="HTH_XRE"/>
    <property type="match status" value="1"/>
</dbReference>
<gene>
    <name evidence="3" type="ORF">EV668_2446</name>
</gene>
<dbReference type="CDD" id="cd00093">
    <property type="entry name" value="HTH_XRE"/>
    <property type="match status" value="1"/>
</dbReference>
<dbReference type="InterPro" id="IPR014710">
    <property type="entry name" value="RmlC-like_jellyroll"/>
</dbReference>
<dbReference type="Gene3D" id="2.60.120.10">
    <property type="entry name" value="Jelly Rolls"/>
    <property type="match status" value="1"/>
</dbReference>
<dbReference type="PROSITE" id="PS50943">
    <property type="entry name" value="HTH_CROC1"/>
    <property type="match status" value="1"/>
</dbReference>
<name>A0A4R7BVX9_9HYPH</name>
<keyword evidence="1" id="KW-0238">DNA-binding</keyword>
<dbReference type="GO" id="GO:0003677">
    <property type="term" value="F:DNA binding"/>
    <property type="evidence" value="ECO:0007669"/>
    <property type="project" value="UniProtKB-KW"/>
</dbReference>
<evidence type="ECO:0000259" key="2">
    <source>
        <dbReference type="PROSITE" id="PS50943"/>
    </source>
</evidence>
<keyword evidence="4" id="KW-1185">Reference proteome</keyword>
<evidence type="ECO:0000313" key="4">
    <source>
        <dbReference type="Proteomes" id="UP000295122"/>
    </source>
</evidence>
<dbReference type="InterPro" id="IPR011051">
    <property type="entry name" value="RmlC_Cupin_sf"/>
</dbReference>
<dbReference type="EMBL" id="SNZR01000013">
    <property type="protein sequence ID" value="TDR89613.1"/>
    <property type="molecule type" value="Genomic_DNA"/>
</dbReference>
<evidence type="ECO:0000313" key="3">
    <source>
        <dbReference type="EMBL" id="TDR89613.1"/>
    </source>
</evidence>
<dbReference type="InterPro" id="IPR001387">
    <property type="entry name" value="Cro/C1-type_HTH"/>
</dbReference>